<organism evidence="1 2">
    <name type="scientific">Sphenostylis stenocarpa</name>
    <dbReference type="NCBI Taxonomy" id="92480"/>
    <lineage>
        <taxon>Eukaryota</taxon>
        <taxon>Viridiplantae</taxon>
        <taxon>Streptophyta</taxon>
        <taxon>Embryophyta</taxon>
        <taxon>Tracheophyta</taxon>
        <taxon>Spermatophyta</taxon>
        <taxon>Magnoliopsida</taxon>
        <taxon>eudicotyledons</taxon>
        <taxon>Gunneridae</taxon>
        <taxon>Pentapetalae</taxon>
        <taxon>rosids</taxon>
        <taxon>fabids</taxon>
        <taxon>Fabales</taxon>
        <taxon>Fabaceae</taxon>
        <taxon>Papilionoideae</taxon>
        <taxon>50 kb inversion clade</taxon>
        <taxon>NPAAA clade</taxon>
        <taxon>indigoferoid/millettioid clade</taxon>
        <taxon>Phaseoleae</taxon>
        <taxon>Sphenostylis</taxon>
    </lineage>
</organism>
<dbReference type="AntiFam" id="ANF00010">
    <property type="entry name" value="tRNA translation"/>
</dbReference>
<reference evidence="1" key="1">
    <citation type="submission" date="2023-10" db="EMBL/GenBank/DDBJ databases">
        <authorList>
            <person name="Domelevo Entfellner J.-B."/>
        </authorList>
    </citation>
    <scope>NUCLEOTIDE SEQUENCE</scope>
</reference>
<dbReference type="Gramene" id="rna-AYBTSS11_LOCUS25327">
    <property type="protein sequence ID" value="CAJ1973267.1"/>
    <property type="gene ID" value="gene-AYBTSS11_LOCUS25327"/>
</dbReference>
<evidence type="ECO:0000313" key="2">
    <source>
        <dbReference type="Proteomes" id="UP001189624"/>
    </source>
</evidence>
<accession>A0AA86VM47</accession>
<dbReference type="EMBL" id="OY731406">
    <property type="protein sequence ID" value="CAJ1973267.1"/>
    <property type="molecule type" value="Genomic_DNA"/>
</dbReference>
<name>A0AA86VM47_9FABA</name>
<dbReference type="AlphaFoldDB" id="A0AA86VM47"/>
<protein>
    <submittedName>
        <fullName evidence="1">Uncharacterized protein</fullName>
    </submittedName>
</protein>
<keyword evidence="2" id="KW-1185">Reference proteome</keyword>
<proteinExistence type="predicted"/>
<evidence type="ECO:0000313" key="1">
    <source>
        <dbReference type="EMBL" id="CAJ1973267.1"/>
    </source>
</evidence>
<sequence length="142" mass="16057">MDAATGTNEEVITNYVANFEECVMVGLVREAAPSSIGDVAQMVERSLSMREVRGSIPRISIILYFHSFKLWAKLYMALCEEEFIKEGPLSSIGDVAQMVERSLSMREMVERSLSMREVRGSIPRISKILFRPVTLTPILLRK</sequence>
<dbReference type="Proteomes" id="UP001189624">
    <property type="component" value="Chromosome 9"/>
</dbReference>
<gene>
    <name evidence="1" type="ORF">AYBTSS11_LOCUS25327</name>
</gene>